<evidence type="ECO:0000313" key="3">
    <source>
        <dbReference type="Proteomes" id="UP000190306"/>
    </source>
</evidence>
<accession>A0ABX3LPG9</accession>
<keyword evidence="3" id="KW-1185">Reference proteome</keyword>
<feature type="compositionally biased region" description="Polar residues" evidence="1">
    <location>
        <begin position="110"/>
        <end position="123"/>
    </location>
</feature>
<evidence type="ECO:0000256" key="1">
    <source>
        <dbReference type="SAM" id="MobiDB-lite"/>
    </source>
</evidence>
<proteinExistence type="predicted"/>
<reference evidence="2 3" key="1">
    <citation type="submission" date="2015-07" db="EMBL/GenBank/DDBJ databases">
        <title>Draft Genome Sequence of Streptomyces antibioticus, IMRU 3720 reveals insights in the evolution of actinomycin biosynthetic gene clusters in Streptomyces.</title>
        <authorList>
            <person name="Crnovcic I."/>
            <person name="Ruckert C."/>
            <person name="Kalinowksi J."/>
            <person name="Keller U."/>
        </authorList>
    </citation>
    <scope>NUCLEOTIDE SEQUENCE [LARGE SCALE GENOMIC DNA]</scope>
    <source>
        <strain evidence="2 3">DSM 41481</strain>
    </source>
</reference>
<sequence length="176" mass="18027">MSYRFLQPGSEELTRSGETACAEPVPGIGGRSPFQLAPHVPSGKPAGVHGGPRRRAPTRGTGGRVAAPQAGPACRHAPGPPPPGVPLSEGIDQVRTDDHTPSTDGIEPSSPGSIQSWNGASTARTRKATPHDTAEEDVRDHSFSTKITKASPAIAATFITPSGTKTTISPALASSL</sequence>
<evidence type="ECO:0000313" key="2">
    <source>
        <dbReference type="EMBL" id="OOQ54058.1"/>
    </source>
</evidence>
<organism evidence="2 3">
    <name type="scientific">Streptomyces antibioticus</name>
    <dbReference type="NCBI Taxonomy" id="1890"/>
    <lineage>
        <taxon>Bacteria</taxon>
        <taxon>Bacillati</taxon>
        <taxon>Actinomycetota</taxon>
        <taxon>Actinomycetes</taxon>
        <taxon>Kitasatosporales</taxon>
        <taxon>Streptomycetaceae</taxon>
        <taxon>Streptomyces</taxon>
    </lineage>
</organism>
<comment type="caution">
    <text evidence="2">The sequence shown here is derived from an EMBL/GenBank/DDBJ whole genome shotgun (WGS) entry which is preliminary data.</text>
</comment>
<feature type="compositionally biased region" description="Basic and acidic residues" evidence="1">
    <location>
        <begin position="129"/>
        <end position="143"/>
    </location>
</feature>
<protein>
    <submittedName>
        <fullName evidence="2">Uncharacterized protein</fullName>
    </submittedName>
</protein>
<feature type="region of interest" description="Disordered" evidence="1">
    <location>
        <begin position="1"/>
        <end position="144"/>
    </location>
</feature>
<gene>
    <name evidence="2" type="ORF">AFM16_05560</name>
</gene>
<dbReference type="EMBL" id="LHQL01000005">
    <property type="protein sequence ID" value="OOQ54058.1"/>
    <property type="molecule type" value="Genomic_DNA"/>
</dbReference>
<name>A0ABX3LPG9_STRAT</name>
<feature type="compositionally biased region" description="Basic and acidic residues" evidence="1">
    <location>
        <begin position="92"/>
        <end position="101"/>
    </location>
</feature>
<dbReference type="Proteomes" id="UP000190306">
    <property type="component" value="Chromosome"/>
</dbReference>